<dbReference type="PROSITE" id="PS51257">
    <property type="entry name" value="PROKAR_LIPOPROTEIN"/>
    <property type="match status" value="1"/>
</dbReference>
<feature type="region of interest" description="Disordered" evidence="1">
    <location>
        <begin position="454"/>
        <end position="502"/>
    </location>
</feature>
<proteinExistence type="predicted"/>
<dbReference type="InterPro" id="IPR008969">
    <property type="entry name" value="CarboxyPept-like_regulatory"/>
</dbReference>
<dbReference type="Gene3D" id="2.30.42.10">
    <property type="match status" value="1"/>
</dbReference>
<dbReference type="Pfam" id="PF17820">
    <property type="entry name" value="PDZ_6"/>
    <property type="match status" value="1"/>
</dbReference>
<dbReference type="EMBL" id="CP114040">
    <property type="protein sequence ID" value="WAS90913.1"/>
    <property type="molecule type" value="Genomic_DNA"/>
</dbReference>
<keyword evidence="5" id="KW-1185">Reference proteome</keyword>
<gene>
    <name evidence="4" type="ORF">O0S08_32390</name>
</gene>
<name>A0ABY7GVA9_9BACT</name>
<feature type="signal peptide" evidence="2">
    <location>
        <begin position="1"/>
        <end position="27"/>
    </location>
</feature>
<dbReference type="PROSITE" id="PS50106">
    <property type="entry name" value="PDZ"/>
    <property type="match status" value="1"/>
</dbReference>
<feature type="domain" description="PDZ" evidence="3">
    <location>
        <begin position="717"/>
        <end position="795"/>
    </location>
</feature>
<dbReference type="SMART" id="SM00228">
    <property type="entry name" value="PDZ"/>
    <property type="match status" value="1"/>
</dbReference>
<keyword evidence="2" id="KW-0732">Signal</keyword>
<dbReference type="InterPro" id="IPR041489">
    <property type="entry name" value="PDZ_6"/>
</dbReference>
<dbReference type="InterPro" id="IPR013784">
    <property type="entry name" value="Carb-bd-like_fold"/>
</dbReference>
<evidence type="ECO:0000256" key="2">
    <source>
        <dbReference type="SAM" id="SignalP"/>
    </source>
</evidence>
<feature type="chain" id="PRO_5046133381" evidence="2">
    <location>
        <begin position="28"/>
        <end position="802"/>
    </location>
</feature>
<dbReference type="InterPro" id="IPR001478">
    <property type="entry name" value="PDZ"/>
</dbReference>
<feature type="region of interest" description="Disordered" evidence="1">
    <location>
        <begin position="408"/>
        <end position="433"/>
    </location>
</feature>
<evidence type="ECO:0000313" key="5">
    <source>
        <dbReference type="Proteomes" id="UP001164459"/>
    </source>
</evidence>
<dbReference type="SUPFAM" id="SSF49452">
    <property type="entry name" value="Starch-binding domain-like"/>
    <property type="match status" value="1"/>
</dbReference>
<dbReference type="SUPFAM" id="SSF50156">
    <property type="entry name" value="PDZ domain-like"/>
    <property type="match status" value="1"/>
</dbReference>
<dbReference type="SUPFAM" id="SSF49464">
    <property type="entry name" value="Carboxypeptidase regulatory domain-like"/>
    <property type="match status" value="2"/>
</dbReference>
<feature type="region of interest" description="Disordered" evidence="1">
    <location>
        <begin position="335"/>
        <end position="355"/>
    </location>
</feature>
<protein>
    <submittedName>
        <fullName evidence="4">Carboxypeptidase regulatory-like domain-containing protein</fullName>
    </submittedName>
</protein>
<sequence length="802" mass="84266">MPAPLRKGVLLWIWVLACSTSPPGLPAAAPAPLNDEAPAPVVSEAPVAAKVAPRKAKPKAEPVEVVVRDIAGGVVAGAKVIDGNEGTIEQRTHVTDARGVAVVPGGMTVAVEAAGFVPLTSEKLPQRGRAELYLMPGSTIVGRVVDTHGRPVGGADVKLGRGFGREAEAKTDADGRFRFAELEPGRRLLMVRGGVIGDRMIMVGLAETATVEVKVERAATITGRVVLAETGAPCPGGWVTFFVGLEGAASGCPICGGKDPTVEAPIADDGTVRLEVAHGLVHGVEVACRGAMKAEQDPVIVADADVSGLRWQARRGLQIRGVVVDDKRRPLPGMEVRMRTTDGDPLPDANGDETAWTDEEGRFSLEGLVDGTYELETYIYTPIDVYYEGAAEVTLADVDLDDVVITASGKPWHEDDDDDGPDEEEVDAPAPARVRGVVLDMRGEPVAGAVVMIDDDPAPDDVMQPLRRGWDGQAPTLSGADGSFEAPAPPAPKRSGEDDDDDVDATKQVAVAFAPGGAVGLAWIGKKPVEVRVGPPAAITVKVRDRRGRPFTHYGVDLSRERPDPEYVHAPGGMFTIPGFLPGSQPLRIHTPEGDLSKTIEVPAKGSPAVVTYEPRGEIETLMIAVDDVVSRDDVAGCKVAVGPVGGPRKAPVVSDADGIAEFHDVPAGPAQIDVLACKVGDKRYPAQSVRVHLRPDWMAMRFVAIAGHDAALSRAGRLGYTLGVRHASVDPLLQPLRVESVVRGGPAARAGLAVGDVIVKVDGIAVAGRSAHRYEALTRVAAGDRVMLRLADDRAVELKAE</sequence>
<evidence type="ECO:0000256" key="1">
    <source>
        <dbReference type="SAM" id="MobiDB-lite"/>
    </source>
</evidence>
<reference evidence="4" key="1">
    <citation type="submission" date="2022-11" db="EMBL/GenBank/DDBJ databases">
        <title>Minimal conservation of predation-associated metabolite biosynthetic gene clusters underscores biosynthetic potential of Myxococcota including descriptions for ten novel species: Archangium lansinium sp. nov., Myxococcus landrumus sp. nov., Nannocystis bai.</title>
        <authorList>
            <person name="Ahearne A."/>
            <person name="Stevens C."/>
            <person name="Dowd S."/>
        </authorList>
    </citation>
    <scope>NUCLEOTIDE SEQUENCE</scope>
    <source>
        <strain evidence="4">Fl3</strain>
    </source>
</reference>
<dbReference type="InterPro" id="IPR036034">
    <property type="entry name" value="PDZ_sf"/>
</dbReference>
<dbReference type="RefSeq" id="WP_269033240.1">
    <property type="nucleotide sequence ID" value="NZ_CP114040.1"/>
</dbReference>
<evidence type="ECO:0000259" key="3">
    <source>
        <dbReference type="PROSITE" id="PS50106"/>
    </source>
</evidence>
<feature type="compositionally biased region" description="Acidic residues" evidence="1">
    <location>
        <begin position="414"/>
        <end position="427"/>
    </location>
</feature>
<dbReference type="Gene3D" id="2.60.40.1120">
    <property type="entry name" value="Carboxypeptidase-like, regulatory domain"/>
    <property type="match status" value="2"/>
</dbReference>
<organism evidence="4 5">
    <name type="scientific">Nannocystis punicea</name>
    <dbReference type="NCBI Taxonomy" id="2995304"/>
    <lineage>
        <taxon>Bacteria</taxon>
        <taxon>Pseudomonadati</taxon>
        <taxon>Myxococcota</taxon>
        <taxon>Polyangia</taxon>
        <taxon>Nannocystales</taxon>
        <taxon>Nannocystaceae</taxon>
        <taxon>Nannocystis</taxon>
    </lineage>
</organism>
<accession>A0ABY7GVA9</accession>
<evidence type="ECO:0000313" key="4">
    <source>
        <dbReference type="EMBL" id="WAS90913.1"/>
    </source>
</evidence>
<dbReference type="Proteomes" id="UP001164459">
    <property type="component" value="Chromosome"/>
</dbReference>
<dbReference type="Pfam" id="PF13620">
    <property type="entry name" value="CarboxypepD_reg"/>
    <property type="match status" value="2"/>
</dbReference>